<dbReference type="PANTHER" id="PTHR11066">
    <property type="entry name" value="ACYL-COA THIOESTERASE"/>
    <property type="match status" value="1"/>
</dbReference>
<dbReference type="EMBL" id="DMUP01000098">
    <property type="protein sequence ID" value="HAR56008.1"/>
    <property type="molecule type" value="Genomic_DNA"/>
</dbReference>
<dbReference type="InterPro" id="IPR049449">
    <property type="entry name" value="TesB_ACOT8-like_N"/>
</dbReference>
<dbReference type="PANTHER" id="PTHR11066:SF34">
    <property type="entry name" value="ACYL-COENZYME A THIOESTERASE 8"/>
    <property type="match status" value="1"/>
</dbReference>
<dbReference type="CDD" id="cd03444">
    <property type="entry name" value="Thioesterase_II_repeat1"/>
    <property type="match status" value="1"/>
</dbReference>
<keyword evidence="3" id="KW-0378">Hydrolase</keyword>
<protein>
    <recommendedName>
        <fullName evidence="7">Acyl-CoA thioesterase 2</fullName>
        <ecNumber evidence="5">3.1.2.20</ecNumber>
    </recommendedName>
    <alternativeName>
        <fullName evidence="8">Thioesterase II</fullName>
    </alternativeName>
</protein>
<evidence type="ECO:0000256" key="8">
    <source>
        <dbReference type="ARBA" id="ARBA00079653"/>
    </source>
</evidence>
<dbReference type="EC" id="3.1.2.20" evidence="5"/>
<evidence type="ECO:0000256" key="3">
    <source>
        <dbReference type="ARBA" id="ARBA00022801"/>
    </source>
</evidence>
<dbReference type="NCBIfam" id="TIGR00189">
    <property type="entry name" value="tesB"/>
    <property type="match status" value="1"/>
</dbReference>
<comment type="subunit">
    <text evidence="2">Homotetramer.</text>
</comment>
<dbReference type="GO" id="GO:0005829">
    <property type="term" value="C:cytosol"/>
    <property type="evidence" value="ECO:0007669"/>
    <property type="project" value="TreeGrafter"/>
</dbReference>
<comment type="caution">
    <text evidence="11">The sequence shown here is derived from an EMBL/GenBank/DDBJ whole genome shotgun (WGS) entry which is preliminary data.</text>
</comment>
<evidence type="ECO:0000259" key="9">
    <source>
        <dbReference type="Pfam" id="PF02551"/>
    </source>
</evidence>
<dbReference type="GO" id="GO:0009062">
    <property type="term" value="P:fatty acid catabolic process"/>
    <property type="evidence" value="ECO:0007669"/>
    <property type="project" value="TreeGrafter"/>
</dbReference>
<dbReference type="AlphaFoldDB" id="A0A348WN96"/>
<proteinExistence type="inferred from homology"/>
<evidence type="ECO:0000256" key="7">
    <source>
        <dbReference type="ARBA" id="ARBA00071120"/>
    </source>
</evidence>
<evidence type="ECO:0000256" key="6">
    <source>
        <dbReference type="ARBA" id="ARBA00050943"/>
    </source>
</evidence>
<reference evidence="11 12" key="1">
    <citation type="journal article" date="2018" name="Nat. Biotechnol.">
        <title>A standardized bacterial taxonomy based on genome phylogeny substantially revises the tree of life.</title>
        <authorList>
            <person name="Parks D.H."/>
            <person name="Chuvochina M."/>
            <person name="Waite D.W."/>
            <person name="Rinke C."/>
            <person name="Skarshewski A."/>
            <person name="Chaumeil P.A."/>
            <person name="Hugenholtz P."/>
        </authorList>
    </citation>
    <scope>NUCLEOTIDE SEQUENCE [LARGE SCALE GENOMIC DNA]</scope>
    <source>
        <strain evidence="11">UBA9360</strain>
    </source>
</reference>
<evidence type="ECO:0000256" key="1">
    <source>
        <dbReference type="ARBA" id="ARBA00006538"/>
    </source>
</evidence>
<dbReference type="GO" id="GO:0047617">
    <property type="term" value="F:fatty acyl-CoA hydrolase activity"/>
    <property type="evidence" value="ECO:0007669"/>
    <property type="project" value="UniProtKB-EC"/>
</dbReference>
<comment type="catalytic activity">
    <reaction evidence="6">
        <text>a fatty acyl-CoA + H2O = a fatty acid + CoA + H(+)</text>
        <dbReference type="Rhea" id="RHEA:16781"/>
        <dbReference type="ChEBI" id="CHEBI:15377"/>
        <dbReference type="ChEBI" id="CHEBI:15378"/>
        <dbReference type="ChEBI" id="CHEBI:28868"/>
        <dbReference type="ChEBI" id="CHEBI:57287"/>
        <dbReference type="ChEBI" id="CHEBI:77636"/>
        <dbReference type="EC" id="3.1.2.20"/>
    </reaction>
    <physiologicalReaction direction="left-to-right" evidence="6">
        <dbReference type="Rhea" id="RHEA:16782"/>
    </physiologicalReaction>
</comment>
<evidence type="ECO:0000259" key="10">
    <source>
        <dbReference type="Pfam" id="PF13622"/>
    </source>
</evidence>
<evidence type="ECO:0000256" key="2">
    <source>
        <dbReference type="ARBA" id="ARBA00011881"/>
    </source>
</evidence>
<keyword evidence="4" id="KW-0443">Lipid metabolism</keyword>
<dbReference type="FunFam" id="2.40.160.210:FF:000001">
    <property type="entry name" value="Acyl-CoA thioesterase II"/>
    <property type="match status" value="1"/>
</dbReference>
<accession>A0A348WN96</accession>
<evidence type="ECO:0000313" key="11">
    <source>
        <dbReference type="EMBL" id="HAR56008.1"/>
    </source>
</evidence>
<feature type="domain" description="Acyl-CoA thioesterase 2 C-terminal" evidence="9">
    <location>
        <begin position="149"/>
        <end position="281"/>
    </location>
</feature>
<organism evidence="11 12">
    <name type="scientific">Idiomarina baltica</name>
    <dbReference type="NCBI Taxonomy" id="190892"/>
    <lineage>
        <taxon>Bacteria</taxon>
        <taxon>Pseudomonadati</taxon>
        <taxon>Pseudomonadota</taxon>
        <taxon>Gammaproteobacteria</taxon>
        <taxon>Alteromonadales</taxon>
        <taxon>Idiomarinaceae</taxon>
        <taxon>Idiomarina</taxon>
    </lineage>
</organism>
<dbReference type="GO" id="GO:0006637">
    <property type="term" value="P:acyl-CoA metabolic process"/>
    <property type="evidence" value="ECO:0007669"/>
    <property type="project" value="InterPro"/>
</dbReference>
<feature type="domain" description="Acyl-CoA thioesterase-like N-terminal HotDog" evidence="10">
    <location>
        <begin position="31"/>
        <end position="109"/>
    </location>
</feature>
<dbReference type="CDD" id="cd03445">
    <property type="entry name" value="Thioesterase_II_repeat2"/>
    <property type="match status" value="1"/>
</dbReference>
<dbReference type="InterPro" id="IPR003703">
    <property type="entry name" value="Acyl_CoA_thio"/>
</dbReference>
<name>A0A348WN96_9GAMM</name>
<dbReference type="Pfam" id="PF13622">
    <property type="entry name" value="4HBT_3"/>
    <property type="match status" value="1"/>
</dbReference>
<dbReference type="Pfam" id="PF02551">
    <property type="entry name" value="Acyl_CoA_thio"/>
    <property type="match status" value="1"/>
</dbReference>
<dbReference type="InterPro" id="IPR042171">
    <property type="entry name" value="Acyl-CoA_hotdog"/>
</dbReference>
<dbReference type="STRING" id="314276.OS145_01207"/>
<dbReference type="SUPFAM" id="SSF54637">
    <property type="entry name" value="Thioesterase/thiol ester dehydrase-isomerase"/>
    <property type="match status" value="2"/>
</dbReference>
<gene>
    <name evidence="11" type="ORF">DCR58_04385</name>
</gene>
<dbReference type="Gene3D" id="2.40.160.210">
    <property type="entry name" value="Acyl-CoA thioesterase, double hotdog domain"/>
    <property type="match status" value="1"/>
</dbReference>
<evidence type="ECO:0000256" key="5">
    <source>
        <dbReference type="ARBA" id="ARBA00038894"/>
    </source>
</evidence>
<comment type="similarity">
    <text evidence="1">Belongs to the C/M/P thioester hydrolase family.</text>
</comment>
<dbReference type="Proteomes" id="UP000262878">
    <property type="component" value="Unassembled WGS sequence"/>
</dbReference>
<dbReference type="InterPro" id="IPR029069">
    <property type="entry name" value="HotDog_dom_sf"/>
</dbReference>
<dbReference type="InterPro" id="IPR025652">
    <property type="entry name" value="TesB_C"/>
</dbReference>
<sequence>MSQVLDNLLDLLRLETIEQGLYRGNSQDLGFGAVFGGQVIGQALSAAKETLPPERLCHSFHSYFLRPGDAKKPIVYDVEVIRDGNSVSTRRVKAIQHGKAIFYMTASFQQHEEGFEHQDAMPDVPGPEGLVSDIDIYREHEELIPAPLRNKFISEKPIEMRFVTSYNPFKPEKDEPKRYVWLRANGAMPDDPRVHKYLLAYASDFNFLPTALQPHGKSFAQPKMQVATIDHAMWFHRDFRMDDWLLYAIDSPSASGARGLVRGQLFNREGTLVASTIQEGMIRDRS</sequence>
<evidence type="ECO:0000313" key="12">
    <source>
        <dbReference type="Proteomes" id="UP000262878"/>
    </source>
</evidence>
<dbReference type="NCBIfam" id="NF007817">
    <property type="entry name" value="PRK10526.1"/>
    <property type="match status" value="1"/>
</dbReference>
<evidence type="ECO:0000256" key="4">
    <source>
        <dbReference type="ARBA" id="ARBA00023098"/>
    </source>
</evidence>
<dbReference type="RefSeq" id="WP_006955550.1">
    <property type="nucleotide sequence ID" value="NZ_DAIRLQ010000006.1"/>
</dbReference>